<feature type="transmembrane region" description="Helical" evidence="1">
    <location>
        <begin position="248"/>
        <end position="267"/>
    </location>
</feature>
<organism evidence="3 4">
    <name type="scientific">Hymenobacter oligotrophus</name>
    <dbReference type="NCBI Taxonomy" id="2319843"/>
    <lineage>
        <taxon>Bacteria</taxon>
        <taxon>Pseudomonadati</taxon>
        <taxon>Bacteroidota</taxon>
        <taxon>Cytophagia</taxon>
        <taxon>Cytophagales</taxon>
        <taxon>Hymenobacteraceae</taxon>
        <taxon>Hymenobacter</taxon>
    </lineage>
</organism>
<dbReference type="OrthoDB" id="9788724at2"/>
<name>A0A3B7RHR6_9BACT</name>
<keyword evidence="1" id="KW-1133">Transmembrane helix</keyword>
<feature type="transmembrane region" description="Helical" evidence="1">
    <location>
        <begin position="69"/>
        <end position="86"/>
    </location>
</feature>
<proteinExistence type="predicted"/>
<sequence>MQSTTQAALETTHTQPLAEASQPGRLVSLDVFRGITVMAMILVNNPGDWGHIYAPLEHAAWNGCTPTDLIFPFFLFIVGVSLVYALDGVKRQGGPLSATMLRVVRRGAVLFALGLFLALFPKFEFATVRIPGVLQRIGLVFIISSAIFLYTGRRTQLGLLAGILVLYNVLQQLVPAPGLGAAALLPGQDLGAWLDRTVLTEAHLWKSSKTWDPEGLLSTLPAVGTGLLGVITAQWLRRRDVQPAEKVAWLFVDGALLVVLGLIWNGWFPINKSLWTSSYVLYTGGIAISALAALYWICDVQGWRGWIKPFLVYGVNAITVFFLSGLIPRILNLIKQPLPGSGKEVGLKEWLYQTLFVPTFAVPENASLAGAVTLILIWLGILWWMYHKRVIIKV</sequence>
<dbReference type="EMBL" id="CP032317">
    <property type="protein sequence ID" value="AYA38736.1"/>
    <property type="molecule type" value="Genomic_DNA"/>
</dbReference>
<keyword evidence="4" id="KW-1185">Reference proteome</keyword>
<keyword evidence="1" id="KW-0812">Transmembrane</keyword>
<evidence type="ECO:0000259" key="2">
    <source>
        <dbReference type="Pfam" id="PF07786"/>
    </source>
</evidence>
<evidence type="ECO:0000313" key="4">
    <source>
        <dbReference type="Proteomes" id="UP000262802"/>
    </source>
</evidence>
<feature type="transmembrane region" description="Helical" evidence="1">
    <location>
        <begin position="366"/>
        <end position="386"/>
    </location>
</feature>
<protein>
    <submittedName>
        <fullName evidence="3">DUF1624 domain-containing protein</fullName>
    </submittedName>
</protein>
<dbReference type="InterPro" id="IPR012429">
    <property type="entry name" value="HGSNAT_cat"/>
</dbReference>
<feature type="transmembrane region" description="Helical" evidence="1">
    <location>
        <begin position="157"/>
        <end position="174"/>
    </location>
</feature>
<dbReference type="PANTHER" id="PTHR31061">
    <property type="entry name" value="LD22376P"/>
    <property type="match status" value="1"/>
</dbReference>
<dbReference type="RefSeq" id="WP_119446265.1">
    <property type="nucleotide sequence ID" value="NZ_CP032317.1"/>
</dbReference>
<dbReference type="KEGG" id="hyh:D3Y59_00925"/>
<keyword evidence="1" id="KW-0472">Membrane</keyword>
<evidence type="ECO:0000256" key="1">
    <source>
        <dbReference type="SAM" id="Phobius"/>
    </source>
</evidence>
<dbReference type="Proteomes" id="UP000262802">
    <property type="component" value="Chromosome"/>
</dbReference>
<feature type="transmembrane region" description="Helical" evidence="1">
    <location>
        <begin position="310"/>
        <end position="331"/>
    </location>
</feature>
<accession>A0A3B7RHR6</accession>
<dbReference type="PANTHER" id="PTHR31061:SF24">
    <property type="entry name" value="LD22376P"/>
    <property type="match status" value="1"/>
</dbReference>
<feature type="transmembrane region" description="Helical" evidence="1">
    <location>
        <begin position="279"/>
        <end position="298"/>
    </location>
</feature>
<feature type="transmembrane region" description="Helical" evidence="1">
    <location>
        <begin position="107"/>
        <end position="127"/>
    </location>
</feature>
<reference evidence="3 4" key="1">
    <citation type="submission" date="2018-09" db="EMBL/GenBank/DDBJ databases">
        <title>Hymenobacter medium sp. nov., isolated from R2A medium.</title>
        <authorList>
            <person name="Yingchao G."/>
        </authorList>
    </citation>
    <scope>NUCLEOTIDE SEQUENCE [LARGE SCALE GENOMIC DNA]</scope>
    <source>
        <strain evidence="4">sh-6</strain>
    </source>
</reference>
<feature type="domain" description="Heparan-alpha-glucosaminide N-acetyltransferase catalytic" evidence="2">
    <location>
        <begin position="25"/>
        <end position="239"/>
    </location>
</feature>
<dbReference type="AlphaFoldDB" id="A0A3B7RHR6"/>
<dbReference type="Pfam" id="PF07786">
    <property type="entry name" value="HGSNAT_cat"/>
    <property type="match status" value="1"/>
</dbReference>
<evidence type="ECO:0000313" key="3">
    <source>
        <dbReference type="EMBL" id="AYA38736.1"/>
    </source>
</evidence>
<gene>
    <name evidence="3" type="ORF">D3Y59_00925</name>
</gene>
<feature type="transmembrane region" description="Helical" evidence="1">
    <location>
        <begin position="215"/>
        <end position="236"/>
    </location>
</feature>
<feature type="transmembrane region" description="Helical" evidence="1">
    <location>
        <begin position="133"/>
        <end position="150"/>
    </location>
</feature>